<evidence type="ECO:0000313" key="15">
    <source>
        <dbReference type="Proteomes" id="UP000734854"/>
    </source>
</evidence>
<name>A0A8J5KWC7_ZINOF</name>
<dbReference type="GO" id="GO:0005789">
    <property type="term" value="C:endoplasmic reticulum membrane"/>
    <property type="evidence" value="ECO:0007669"/>
    <property type="project" value="UniProtKB-SubCell"/>
</dbReference>
<evidence type="ECO:0000256" key="5">
    <source>
        <dbReference type="ARBA" id="ARBA00022703"/>
    </source>
</evidence>
<keyword evidence="11" id="KW-0479">Metal-binding</keyword>
<evidence type="ECO:0000256" key="10">
    <source>
        <dbReference type="ARBA" id="ARBA00024938"/>
    </source>
</evidence>
<evidence type="ECO:0000256" key="2">
    <source>
        <dbReference type="ARBA" id="ARBA00007984"/>
    </source>
</evidence>
<dbReference type="InterPro" id="IPR013087">
    <property type="entry name" value="Znf_C2H2_type"/>
</dbReference>
<dbReference type="Gene3D" id="3.30.160.60">
    <property type="entry name" value="Classic Zinc Finger"/>
    <property type="match status" value="1"/>
</dbReference>
<comment type="subunit">
    <text evidence="3">Constitutively interacts with CASP4; required for the localization of procaspase 4 to the ER.</text>
</comment>
<sequence length="418" mass="48709">MEREQRFEGEGYEAMHVQGWRWSGDMGGRSDCQHSKATFWLYFRILSRPKARTILLNGTVRKGERIVPPAVLDLLMRVTFPASIARVKATERFETFYPTLKELALTGSGTKTTKQASQQLLPFAIQAIQENNSELTKEATDLFIWCLTQNAECYKHWEKLYVENVGATIIVLRKLSTEWRNYSAKISPNTLKVTLKHLRDKNEDALSRNTDPSQVASIKEADKYCKTILMKLARNFGYMKGSVLVLVLGIGLFFTLSPNAELINWENINWEKFQLKKNIKRHEHMHEASEVTERTKCNFEGCERTFSNVSNLRQHIKAVHQNLRPFACRFSECGKKFPYKHVRYNHEKFGVHSYIQGDFLEIDEQWQSRPRGGRKRKCPSIGSFCRKRIVSPEQASTLMYNVLRNMMQAEFCWWDEIE</sequence>
<dbReference type="GO" id="GO:0005794">
    <property type="term" value="C:Golgi apparatus"/>
    <property type="evidence" value="ECO:0007669"/>
    <property type="project" value="TreeGrafter"/>
</dbReference>
<evidence type="ECO:0000256" key="4">
    <source>
        <dbReference type="ARBA" id="ARBA00022692"/>
    </source>
</evidence>
<comment type="caution">
    <text evidence="14">The sequence shown here is derived from an EMBL/GenBank/DDBJ whole genome shotgun (WGS) entry which is preliminary data.</text>
</comment>
<dbReference type="SMART" id="SM00355">
    <property type="entry name" value="ZnF_C2H2"/>
    <property type="match status" value="2"/>
</dbReference>
<keyword evidence="11" id="KW-0862">Zinc</keyword>
<dbReference type="SUPFAM" id="SSF57667">
    <property type="entry name" value="beta-beta-alpha zinc fingers"/>
    <property type="match status" value="1"/>
</dbReference>
<keyword evidence="11" id="KW-0863">Zinc-finger</keyword>
<keyword evidence="15" id="KW-1185">Reference proteome</keyword>
<feature type="domain" description="C2H2-type" evidence="13">
    <location>
        <begin position="326"/>
        <end position="353"/>
    </location>
</feature>
<dbReference type="InterPro" id="IPR019308">
    <property type="entry name" value="TMEM214"/>
</dbReference>
<dbReference type="PANTHER" id="PTHR13448">
    <property type="entry name" value="TRANSMEMBRANE PROTEIN 214"/>
    <property type="match status" value="1"/>
</dbReference>
<proteinExistence type="inferred from homology"/>
<dbReference type="Pfam" id="PF10151">
    <property type="entry name" value="TMEM214"/>
    <property type="match status" value="1"/>
</dbReference>
<keyword evidence="4 12" id="KW-0812">Transmembrane</keyword>
<evidence type="ECO:0000256" key="3">
    <source>
        <dbReference type="ARBA" id="ARBA00011720"/>
    </source>
</evidence>
<comment type="similarity">
    <text evidence="2">Belongs to the TMEM214 family.</text>
</comment>
<evidence type="ECO:0000256" key="1">
    <source>
        <dbReference type="ARBA" id="ARBA00004477"/>
    </source>
</evidence>
<evidence type="ECO:0000256" key="6">
    <source>
        <dbReference type="ARBA" id="ARBA00022824"/>
    </source>
</evidence>
<feature type="domain" description="C2H2-type" evidence="13">
    <location>
        <begin position="295"/>
        <end position="325"/>
    </location>
</feature>
<evidence type="ECO:0000256" key="11">
    <source>
        <dbReference type="PROSITE-ProRule" id="PRU00042"/>
    </source>
</evidence>
<evidence type="ECO:0000256" key="7">
    <source>
        <dbReference type="ARBA" id="ARBA00022989"/>
    </source>
</evidence>
<dbReference type="Proteomes" id="UP000734854">
    <property type="component" value="Unassembled WGS sequence"/>
</dbReference>
<evidence type="ECO:0000256" key="12">
    <source>
        <dbReference type="SAM" id="Phobius"/>
    </source>
</evidence>
<keyword evidence="5" id="KW-0053">Apoptosis</keyword>
<evidence type="ECO:0000313" key="14">
    <source>
        <dbReference type="EMBL" id="KAG6498684.1"/>
    </source>
</evidence>
<comment type="subcellular location">
    <subcellularLocation>
        <location evidence="1">Endoplasmic reticulum membrane</location>
        <topology evidence="1">Multi-pass membrane protein</topology>
    </subcellularLocation>
</comment>
<dbReference type="PROSITE" id="PS00028">
    <property type="entry name" value="ZINC_FINGER_C2H2_1"/>
    <property type="match status" value="2"/>
</dbReference>
<evidence type="ECO:0000256" key="9">
    <source>
        <dbReference type="ARBA" id="ARBA00023180"/>
    </source>
</evidence>
<keyword evidence="7 12" id="KW-1133">Transmembrane helix</keyword>
<organism evidence="14 15">
    <name type="scientific">Zingiber officinale</name>
    <name type="common">Ginger</name>
    <name type="synonym">Amomum zingiber</name>
    <dbReference type="NCBI Taxonomy" id="94328"/>
    <lineage>
        <taxon>Eukaryota</taxon>
        <taxon>Viridiplantae</taxon>
        <taxon>Streptophyta</taxon>
        <taxon>Embryophyta</taxon>
        <taxon>Tracheophyta</taxon>
        <taxon>Spermatophyta</taxon>
        <taxon>Magnoliopsida</taxon>
        <taxon>Liliopsida</taxon>
        <taxon>Zingiberales</taxon>
        <taxon>Zingiberaceae</taxon>
        <taxon>Zingiber</taxon>
    </lineage>
</organism>
<keyword evidence="8 12" id="KW-0472">Membrane</keyword>
<protein>
    <recommendedName>
        <fullName evidence="13">C2H2-type domain-containing protein</fullName>
    </recommendedName>
</protein>
<reference evidence="14 15" key="1">
    <citation type="submission" date="2020-08" db="EMBL/GenBank/DDBJ databases">
        <title>Plant Genome Project.</title>
        <authorList>
            <person name="Zhang R.-G."/>
        </authorList>
    </citation>
    <scope>NUCLEOTIDE SEQUENCE [LARGE SCALE GENOMIC DNA]</scope>
    <source>
        <tissue evidence="14">Rhizome</tissue>
    </source>
</reference>
<dbReference type="PANTHER" id="PTHR13448:SF0">
    <property type="entry name" value="TRANSMEMBRANE PROTEIN 214"/>
    <property type="match status" value="1"/>
</dbReference>
<accession>A0A8J5KWC7</accession>
<dbReference type="AlphaFoldDB" id="A0A8J5KWC7"/>
<dbReference type="EMBL" id="JACMSC010000011">
    <property type="protein sequence ID" value="KAG6498684.1"/>
    <property type="molecule type" value="Genomic_DNA"/>
</dbReference>
<dbReference type="PROSITE" id="PS50157">
    <property type="entry name" value="ZINC_FINGER_C2H2_2"/>
    <property type="match status" value="2"/>
</dbReference>
<keyword evidence="9" id="KW-0325">Glycoprotein</keyword>
<evidence type="ECO:0000256" key="8">
    <source>
        <dbReference type="ARBA" id="ARBA00023136"/>
    </source>
</evidence>
<evidence type="ECO:0000259" key="13">
    <source>
        <dbReference type="PROSITE" id="PS50157"/>
    </source>
</evidence>
<gene>
    <name evidence="14" type="ORF">ZIOFF_038406</name>
</gene>
<keyword evidence="6" id="KW-0256">Endoplasmic reticulum</keyword>
<feature type="transmembrane region" description="Helical" evidence="12">
    <location>
        <begin position="236"/>
        <end position="256"/>
    </location>
</feature>
<comment type="function">
    <text evidence="10">Critical mediator, in cooperation with CASP4, of endoplasmic reticulum-stress induced apoptosis. Required or the activation of CASP4 following endoplasmic reticulum stress.</text>
</comment>
<dbReference type="InterPro" id="IPR036236">
    <property type="entry name" value="Znf_C2H2_sf"/>
</dbReference>
<dbReference type="GO" id="GO:0008270">
    <property type="term" value="F:zinc ion binding"/>
    <property type="evidence" value="ECO:0007669"/>
    <property type="project" value="UniProtKB-KW"/>
</dbReference>